<dbReference type="InterPro" id="IPR052901">
    <property type="entry name" value="Bact_TGase-like"/>
</dbReference>
<dbReference type="InterPro" id="IPR038765">
    <property type="entry name" value="Papain-like_cys_pep_sf"/>
</dbReference>
<dbReference type="AlphaFoldDB" id="A0A4R3HTY0"/>
<dbReference type="InterPro" id="IPR002931">
    <property type="entry name" value="Transglutaminase-like"/>
</dbReference>
<feature type="transmembrane region" description="Helical" evidence="1">
    <location>
        <begin position="122"/>
        <end position="140"/>
    </location>
</feature>
<keyword evidence="1" id="KW-0472">Membrane</keyword>
<gene>
    <name evidence="3" type="ORF">EDC30_10682</name>
</gene>
<dbReference type="Proteomes" id="UP000295382">
    <property type="component" value="Unassembled WGS sequence"/>
</dbReference>
<proteinExistence type="predicted"/>
<feature type="domain" description="Transglutaminase-like" evidence="2">
    <location>
        <begin position="426"/>
        <end position="497"/>
    </location>
</feature>
<dbReference type="PANTHER" id="PTHR42736:SF1">
    <property type="entry name" value="PROTEIN-GLUTAMINE GAMMA-GLUTAMYLTRANSFERASE"/>
    <property type="match status" value="1"/>
</dbReference>
<keyword evidence="4" id="KW-1185">Reference proteome</keyword>
<dbReference type="OrthoDB" id="9804872at2"/>
<feature type="transmembrane region" description="Helical" evidence="1">
    <location>
        <begin position="76"/>
        <end position="93"/>
    </location>
</feature>
<dbReference type="RefSeq" id="WP_132258891.1">
    <property type="nucleotide sequence ID" value="NZ_SLZQ01000006.1"/>
</dbReference>
<reference evidence="3 4" key="1">
    <citation type="submission" date="2019-03" db="EMBL/GenBank/DDBJ databases">
        <title>Genomic Encyclopedia of Type Strains, Phase IV (KMG-IV): sequencing the most valuable type-strain genomes for metagenomic binning, comparative biology and taxonomic classification.</title>
        <authorList>
            <person name="Goeker M."/>
        </authorList>
    </citation>
    <scope>NUCLEOTIDE SEQUENCE [LARGE SCALE GENOMIC DNA]</scope>
    <source>
        <strain evidence="3 4">DSM 7445</strain>
    </source>
</reference>
<dbReference type="Gene3D" id="3.10.620.30">
    <property type="match status" value="1"/>
</dbReference>
<keyword evidence="1" id="KW-0812">Transmembrane</keyword>
<name>A0A4R3HTY0_PAULE</name>
<dbReference type="Pfam" id="PF01841">
    <property type="entry name" value="Transglut_core"/>
    <property type="match status" value="1"/>
</dbReference>
<organism evidence="3 4">
    <name type="scientific">Paucimonas lemoignei</name>
    <name type="common">Pseudomonas lemoignei</name>
    <dbReference type="NCBI Taxonomy" id="29443"/>
    <lineage>
        <taxon>Bacteria</taxon>
        <taxon>Pseudomonadati</taxon>
        <taxon>Pseudomonadota</taxon>
        <taxon>Betaproteobacteria</taxon>
        <taxon>Burkholderiales</taxon>
        <taxon>Burkholderiaceae</taxon>
        <taxon>Paucimonas</taxon>
    </lineage>
</organism>
<evidence type="ECO:0000313" key="4">
    <source>
        <dbReference type="Proteomes" id="UP000295382"/>
    </source>
</evidence>
<dbReference type="InterPro" id="IPR025403">
    <property type="entry name" value="TgpA-like_C"/>
</dbReference>
<evidence type="ECO:0000259" key="2">
    <source>
        <dbReference type="SMART" id="SM00460"/>
    </source>
</evidence>
<evidence type="ECO:0000313" key="3">
    <source>
        <dbReference type="EMBL" id="TCS36542.1"/>
    </source>
</evidence>
<comment type="caution">
    <text evidence="3">The sequence shown here is derived from an EMBL/GenBank/DDBJ whole genome shotgun (WGS) entry which is preliminary data.</text>
</comment>
<feature type="transmembrane region" description="Helical" evidence="1">
    <location>
        <begin position="179"/>
        <end position="198"/>
    </location>
</feature>
<keyword evidence="1" id="KW-1133">Transmembrane helix</keyword>
<dbReference type="EMBL" id="SLZQ01000006">
    <property type="protein sequence ID" value="TCS36542.1"/>
    <property type="molecule type" value="Genomic_DNA"/>
</dbReference>
<dbReference type="SMART" id="SM00460">
    <property type="entry name" value="TGc"/>
    <property type="match status" value="1"/>
</dbReference>
<dbReference type="Pfam" id="PF11992">
    <property type="entry name" value="TgpA_N"/>
    <property type="match status" value="1"/>
</dbReference>
<feature type="transmembrane region" description="Helical" evidence="1">
    <location>
        <begin position="573"/>
        <end position="595"/>
    </location>
</feature>
<accession>A0A4R3HTY0</accession>
<sequence length="685" mass="76095">MKLPALFSSLFPSFARQARPPLSRDKGDTLLLLAACALVLAPHATEVPPWAALTAGSLLLWRAWITFQGHRLPPRWVLLPLALMTLIGVFVSFKTLLGREAGVATLVLLLAFKLLEMHARRDLLVVLFLGFFLILAGFFYSQGMGAALVALLSTLALLLAQLSFQYTGATPPLLQSLRLALKILGFAAPLTLLMFFLFPRIQGPLWGLPSDAQSGRSGLSDTMSPGNIANLALSGDVAFRVKFLDPAPPQSKLYWRGIVLDNYDGRNWTRQASRIEQLPTASTSVPLRVQGPALRHQVTLEPHGKRWLFALELPQSAPLMPGLPAVVRPNGELVAEQSIHDRIRYTAISHIDFALQPDVPRSALYQWLALPPGYNPATLQFAAALRRTSADDLQLANSVLRYFREQQFSYTLEPPPLGRHAVDEFLFGTRAGFCEHYSSAFVILMRAAGVPARVVTGYQGGEINPIDGFMTVRQSDAHAWAEIWIAGRGWLRVDPTAAVAPDRIERNLARTLPQRGLNLAGVIELNPIARSWLASLRFNWDAINNGWNQWVLNYSPDKQKSLLQSLGFSTPDWRTLAMLLGGGATVLALLAWPLLLDRRKIDPIQAIYLRFCQAMARKGLPRDLHEGPRTYRQRIMQSRSGLSDDKKIAAERFLMCYEDAQYGTVSDFSATAYLARLKLLLKQCR</sequence>
<dbReference type="InterPro" id="IPR021878">
    <property type="entry name" value="TgpA_N"/>
</dbReference>
<protein>
    <submittedName>
        <fullName evidence="3">Uncharacterized protein DUF4129</fullName>
    </submittedName>
</protein>
<dbReference type="PANTHER" id="PTHR42736">
    <property type="entry name" value="PROTEIN-GLUTAMINE GAMMA-GLUTAMYLTRANSFERASE"/>
    <property type="match status" value="1"/>
</dbReference>
<feature type="transmembrane region" description="Helical" evidence="1">
    <location>
        <begin position="146"/>
        <end position="167"/>
    </location>
</feature>
<dbReference type="SUPFAM" id="SSF54001">
    <property type="entry name" value="Cysteine proteinases"/>
    <property type="match status" value="1"/>
</dbReference>
<evidence type="ECO:0000256" key="1">
    <source>
        <dbReference type="SAM" id="Phobius"/>
    </source>
</evidence>
<dbReference type="Pfam" id="PF13559">
    <property type="entry name" value="DUF4129"/>
    <property type="match status" value="1"/>
</dbReference>